<feature type="domain" description="HTH luxR-type" evidence="4">
    <location>
        <begin position="254"/>
        <end position="319"/>
    </location>
</feature>
<evidence type="ECO:0000259" key="4">
    <source>
        <dbReference type="PROSITE" id="PS50043"/>
    </source>
</evidence>
<dbReference type="GO" id="GO:0003677">
    <property type="term" value="F:DNA binding"/>
    <property type="evidence" value="ECO:0007669"/>
    <property type="project" value="UniProtKB-KW"/>
</dbReference>
<keyword evidence="6" id="KW-1185">Reference proteome</keyword>
<dbReference type="InterPro" id="IPR000792">
    <property type="entry name" value="Tscrpt_reg_LuxR_C"/>
</dbReference>
<keyword evidence="3" id="KW-0804">Transcription</keyword>
<reference evidence="5 6" key="1">
    <citation type="submission" date="2020-06" db="EMBL/GenBank/DDBJ databases">
        <authorList>
            <person name="Chanama M."/>
        </authorList>
    </citation>
    <scope>NUCLEOTIDE SEQUENCE [LARGE SCALE GENOMIC DNA]</scope>
    <source>
        <strain evidence="5 6">TBRC6557</strain>
    </source>
</reference>
<dbReference type="PROSITE" id="PS50043">
    <property type="entry name" value="HTH_LUXR_2"/>
    <property type="match status" value="1"/>
</dbReference>
<dbReference type="PANTHER" id="PTHR43214">
    <property type="entry name" value="TWO-COMPONENT RESPONSE REGULATOR"/>
    <property type="match status" value="1"/>
</dbReference>
<keyword evidence="1" id="KW-0805">Transcription regulation</keyword>
<keyword evidence="2" id="KW-0238">DNA-binding</keyword>
<dbReference type="AlphaFoldDB" id="A0A7Y6IJX1"/>
<organism evidence="5 6">
    <name type="scientific">Nonomuraea rhodomycinica</name>
    <dbReference type="NCBI Taxonomy" id="1712872"/>
    <lineage>
        <taxon>Bacteria</taxon>
        <taxon>Bacillati</taxon>
        <taxon>Actinomycetota</taxon>
        <taxon>Actinomycetes</taxon>
        <taxon>Streptosporangiales</taxon>
        <taxon>Streptosporangiaceae</taxon>
        <taxon>Nonomuraea</taxon>
    </lineage>
</organism>
<proteinExistence type="predicted"/>
<dbReference type="Gene3D" id="1.10.10.10">
    <property type="entry name" value="Winged helix-like DNA-binding domain superfamily/Winged helix DNA-binding domain"/>
    <property type="match status" value="1"/>
</dbReference>
<dbReference type="Pfam" id="PF00196">
    <property type="entry name" value="GerE"/>
    <property type="match status" value="1"/>
</dbReference>
<dbReference type="InterPro" id="IPR016032">
    <property type="entry name" value="Sig_transdc_resp-reg_C-effctor"/>
</dbReference>
<comment type="caution">
    <text evidence="5">The sequence shown here is derived from an EMBL/GenBank/DDBJ whole genome shotgun (WGS) entry which is preliminary data.</text>
</comment>
<dbReference type="Proteomes" id="UP000546126">
    <property type="component" value="Unassembled WGS sequence"/>
</dbReference>
<dbReference type="SUPFAM" id="SSF46894">
    <property type="entry name" value="C-terminal effector domain of the bipartite response regulators"/>
    <property type="match status" value="1"/>
</dbReference>
<evidence type="ECO:0000313" key="6">
    <source>
        <dbReference type="Proteomes" id="UP000546126"/>
    </source>
</evidence>
<evidence type="ECO:0000256" key="2">
    <source>
        <dbReference type="ARBA" id="ARBA00023125"/>
    </source>
</evidence>
<protein>
    <submittedName>
        <fullName evidence="5">Helix-turn-helix transcriptional regulator</fullName>
    </submittedName>
</protein>
<name>A0A7Y6IJX1_9ACTN</name>
<dbReference type="GO" id="GO:0006355">
    <property type="term" value="P:regulation of DNA-templated transcription"/>
    <property type="evidence" value="ECO:0007669"/>
    <property type="project" value="InterPro"/>
</dbReference>
<dbReference type="InterPro" id="IPR036388">
    <property type="entry name" value="WH-like_DNA-bd_sf"/>
</dbReference>
<dbReference type="EMBL" id="JABWGO010000001">
    <property type="protein sequence ID" value="NUW39522.1"/>
    <property type="molecule type" value="Genomic_DNA"/>
</dbReference>
<evidence type="ECO:0000256" key="1">
    <source>
        <dbReference type="ARBA" id="ARBA00023015"/>
    </source>
</evidence>
<dbReference type="PANTHER" id="PTHR43214:SF24">
    <property type="entry name" value="TRANSCRIPTIONAL REGULATORY PROTEIN NARL-RELATED"/>
    <property type="match status" value="1"/>
</dbReference>
<dbReference type="CDD" id="cd06170">
    <property type="entry name" value="LuxR_C_like"/>
    <property type="match status" value="1"/>
</dbReference>
<evidence type="ECO:0000256" key="3">
    <source>
        <dbReference type="ARBA" id="ARBA00023163"/>
    </source>
</evidence>
<accession>A0A7Y6IJX1</accession>
<evidence type="ECO:0000313" key="5">
    <source>
        <dbReference type="EMBL" id="NUW39522.1"/>
    </source>
</evidence>
<gene>
    <name evidence="5" type="ORF">HT134_05155</name>
</gene>
<sequence>MPYAADDEAARTLYARMRERNESLPEAAAAMDLTAAEVARARETLDRLHLLHTETGTSVEAVAALGRSLQESHRLLDRLVEQQVKAAALAGGYLTLPGRPDENAHVEFFPRQDTRGRLSRRMHELSELARDEIVGMHPVSAWTQESLGEALARNEFVIAKGVRVRSLHAQRAFGDPLLRDFARRWVRAGMEVRGTPVIPTRMLVYDRHTAIIQADPDDLEAGAVLIRGGAVVRSLAAIYDYCWMTASELSDVPHSSDFGALTDQQRAVLRMLAAGAKDSAIARSLGVSTRTVTRVVGELTAMLGATSRFHAGVRAARLGWLD</sequence>
<dbReference type="SMART" id="SM00421">
    <property type="entry name" value="HTH_LUXR"/>
    <property type="match status" value="1"/>
</dbReference>
<dbReference type="RefSeq" id="WP_175599051.1">
    <property type="nucleotide sequence ID" value="NZ_JABWGO010000001.1"/>
</dbReference>
<dbReference type="InterPro" id="IPR039420">
    <property type="entry name" value="WalR-like"/>
</dbReference>